<evidence type="ECO:0000313" key="9">
    <source>
        <dbReference type="Proteomes" id="UP001501126"/>
    </source>
</evidence>
<feature type="domain" description="Formyl transferase C-terminal" evidence="7">
    <location>
        <begin position="208"/>
        <end position="307"/>
    </location>
</feature>
<dbReference type="PANTHER" id="PTHR11138">
    <property type="entry name" value="METHIONYL-TRNA FORMYLTRANSFERASE"/>
    <property type="match status" value="1"/>
</dbReference>
<comment type="catalytic activity">
    <reaction evidence="5">
        <text>L-methionyl-tRNA(fMet) + (6R)-10-formyltetrahydrofolate = N-formyl-L-methionyl-tRNA(fMet) + (6S)-5,6,7,8-tetrahydrofolate + H(+)</text>
        <dbReference type="Rhea" id="RHEA:24380"/>
        <dbReference type="Rhea" id="RHEA-COMP:9952"/>
        <dbReference type="Rhea" id="RHEA-COMP:9953"/>
        <dbReference type="ChEBI" id="CHEBI:15378"/>
        <dbReference type="ChEBI" id="CHEBI:57453"/>
        <dbReference type="ChEBI" id="CHEBI:78530"/>
        <dbReference type="ChEBI" id="CHEBI:78844"/>
        <dbReference type="ChEBI" id="CHEBI:195366"/>
        <dbReference type="EC" id="2.1.2.9"/>
    </reaction>
</comment>
<evidence type="ECO:0000256" key="1">
    <source>
        <dbReference type="ARBA" id="ARBA00010699"/>
    </source>
</evidence>
<dbReference type="InterPro" id="IPR002376">
    <property type="entry name" value="Formyl_transf_N"/>
</dbReference>
<reference evidence="9" key="1">
    <citation type="journal article" date="2019" name="Int. J. Syst. Evol. Microbiol.">
        <title>The Global Catalogue of Microorganisms (GCM) 10K type strain sequencing project: providing services to taxonomists for standard genome sequencing and annotation.</title>
        <authorList>
            <consortium name="The Broad Institute Genomics Platform"/>
            <consortium name="The Broad Institute Genome Sequencing Center for Infectious Disease"/>
            <person name="Wu L."/>
            <person name="Ma J."/>
        </authorList>
    </citation>
    <scope>NUCLEOTIDE SEQUENCE [LARGE SCALE GENOMIC DNA]</scope>
    <source>
        <strain evidence="9">JCM 16083</strain>
    </source>
</reference>
<evidence type="ECO:0000313" key="8">
    <source>
        <dbReference type="EMBL" id="GAA0875303.1"/>
    </source>
</evidence>
<evidence type="ECO:0000256" key="2">
    <source>
        <dbReference type="ARBA" id="ARBA00012261"/>
    </source>
</evidence>
<dbReference type="PANTHER" id="PTHR11138:SF5">
    <property type="entry name" value="METHIONYL-TRNA FORMYLTRANSFERASE, MITOCHONDRIAL"/>
    <property type="match status" value="1"/>
</dbReference>
<evidence type="ECO:0000256" key="5">
    <source>
        <dbReference type="HAMAP-Rule" id="MF_00182"/>
    </source>
</evidence>
<dbReference type="SUPFAM" id="SSF53328">
    <property type="entry name" value="Formyltransferase"/>
    <property type="match status" value="1"/>
</dbReference>
<dbReference type="InterPro" id="IPR044135">
    <property type="entry name" value="Met-tRNA-FMT_C"/>
</dbReference>
<evidence type="ECO:0000259" key="7">
    <source>
        <dbReference type="Pfam" id="PF02911"/>
    </source>
</evidence>
<evidence type="ECO:0000256" key="4">
    <source>
        <dbReference type="ARBA" id="ARBA00022917"/>
    </source>
</evidence>
<dbReference type="InterPro" id="IPR011034">
    <property type="entry name" value="Formyl_transferase-like_C_sf"/>
</dbReference>
<dbReference type="SUPFAM" id="SSF50486">
    <property type="entry name" value="FMT C-terminal domain-like"/>
    <property type="match status" value="1"/>
</dbReference>
<evidence type="ECO:0000259" key="6">
    <source>
        <dbReference type="Pfam" id="PF00551"/>
    </source>
</evidence>
<dbReference type="Pfam" id="PF00551">
    <property type="entry name" value="Formyl_trans_N"/>
    <property type="match status" value="1"/>
</dbReference>
<dbReference type="InterPro" id="IPR036477">
    <property type="entry name" value="Formyl_transf_N_sf"/>
</dbReference>
<dbReference type="CDD" id="cd08646">
    <property type="entry name" value="FMT_core_Met-tRNA-FMT_N"/>
    <property type="match status" value="1"/>
</dbReference>
<comment type="function">
    <text evidence="5">Attaches a formyl group to the free amino group of methionyl-tRNA(fMet). The formyl group appears to play a dual role in the initiator identity of N-formylmethionyl-tRNA by promoting its recognition by IF2 and preventing the misappropriation of this tRNA by the elongation apparatus.</text>
</comment>
<gene>
    <name evidence="5 8" type="primary">fmt</name>
    <name evidence="8" type="ORF">GCM10009118_17120</name>
</gene>
<accession>A0ABP3Y3U7</accession>
<dbReference type="Proteomes" id="UP001501126">
    <property type="component" value="Unassembled WGS sequence"/>
</dbReference>
<dbReference type="HAMAP" id="MF_00182">
    <property type="entry name" value="Formyl_trans"/>
    <property type="match status" value="1"/>
</dbReference>
<evidence type="ECO:0000256" key="3">
    <source>
        <dbReference type="ARBA" id="ARBA00022679"/>
    </source>
</evidence>
<dbReference type="CDD" id="cd08704">
    <property type="entry name" value="Met_tRNA_FMT_C"/>
    <property type="match status" value="1"/>
</dbReference>
<keyword evidence="4 5" id="KW-0648">Protein biosynthesis</keyword>
<keyword evidence="3 5" id="KW-0808">Transferase</keyword>
<name>A0ABP3Y3U7_9FLAO</name>
<dbReference type="EC" id="2.1.2.9" evidence="2 5"/>
<proteinExistence type="inferred from homology"/>
<dbReference type="EMBL" id="BAAAFH010000011">
    <property type="protein sequence ID" value="GAA0875303.1"/>
    <property type="molecule type" value="Genomic_DNA"/>
</dbReference>
<dbReference type="Pfam" id="PF02911">
    <property type="entry name" value="Formyl_trans_C"/>
    <property type="match status" value="1"/>
</dbReference>
<dbReference type="InterPro" id="IPR005793">
    <property type="entry name" value="Formyl_trans_C"/>
</dbReference>
<dbReference type="InterPro" id="IPR005794">
    <property type="entry name" value="Fmt"/>
</dbReference>
<dbReference type="InterPro" id="IPR041711">
    <property type="entry name" value="Met-tRNA-FMT_N"/>
</dbReference>
<organism evidence="8 9">
    <name type="scientific">Wandonia haliotis</name>
    <dbReference type="NCBI Taxonomy" id="574963"/>
    <lineage>
        <taxon>Bacteria</taxon>
        <taxon>Pseudomonadati</taxon>
        <taxon>Bacteroidota</taxon>
        <taxon>Flavobacteriia</taxon>
        <taxon>Flavobacteriales</taxon>
        <taxon>Crocinitomicaceae</taxon>
        <taxon>Wandonia</taxon>
    </lineage>
</organism>
<dbReference type="Gene3D" id="3.40.50.12230">
    <property type="match status" value="1"/>
</dbReference>
<sequence>MKEKRIIFMGTPEFAATILEHLVKNQISIAAVVTVPDKPAGRGQKLAESAVKKCALQYNLPVLQPVKLKDPEFLEQLAQYNADLFVVIAFRMLPEAVYGMPPLGTINLHGSLLPQYRGAAPINRAVINGEQETGVTTFFIEKEIDTGEIIQRKSMPIGPNETAGEVHDRMMHLGAEVTLETVQAIFENTAKGTPQSAYVEDELKDAPKIFKQDCKINWNQTAEAVHNFIRGLSPYPTAWTSWPENGNKTLKIFKTVLAETGTSETPGKVQVIEGRLFIACATGALEILELQMEGKKRVPAKDFINGLQASELFWE</sequence>
<feature type="domain" description="Formyl transferase N-terminal" evidence="6">
    <location>
        <begin position="4"/>
        <end position="181"/>
    </location>
</feature>
<feature type="binding site" evidence="5">
    <location>
        <begin position="111"/>
        <end position="114"/>
    </location>
    <ligand>
        <name>(6S)-5,6,7,8-tetrahydrofolate</name>
        <dbReference type="ChEBI" id="CHEBI:57453"/>
    </ligand>
</feature>
<dbReference type="RefSeq" id="WP_343786645.1">
    <property type="nucleotide sequence ID" value="NZ_BAAAFH010000011.1"/>
</dbReference>
<protein>
    <recommendedName>
        <fullName evidence="2 5">Methionyl-tRNA formyltransferase</fullName>
        <ecNumber evidence="2 5">2.1.2.9</ecNumber>
    </recommendedName>
</protein>
<dbReference type="NCBIfam" id="TIGR00460">
    <property type="entry name" value="fmt"/>
    <property type="match status" value="1"/>
</dbReference>
<comment type="caution">
    <text evidence="8">The sequence shown here is derived from an EMBL/GenBank/DDBJ whole genome shotgun (WGS) entry which is preliminary data.</text>
</comment>
<comment type="similarity">
    <text evidence="1 5">Belongs to the Fmt family.</text>
</comment>
<keyword evidence="9" id="KW-1185">Reference proteome</keyword>